<keyword evidence="3" id="KW-1185">Reference proteome</keyword>
<protein>
    <submittedName>
        <fullName evidence="2">Uncharacterized protein</fullName>
    </submittedName>
</protein>
<dbReference type="RefSeq" id="WP_377170326.1">
    <property type="nucleotide sequence ID" value="NZ_JBHSMQ010000009.1"/>
</dbReference>
<comment type="caution">
    <text evidence="2">The sequence shown here is derived from an EMBL/GenBank/DDBJ whole genome shotgun (WGS) entry which is preliminary data.</text>
</comment>
<keyword evidence="1" id="KW-0472">Membrane</keyword>
<keyword evidence="1" id="KW-1133">Transmembrane helix</keyword>
<evidence type="ECO:0000313" key="2">
    <source>
        <dbReference type="EMBL" id="MFC5457242.1"/>
    </source>
</evidence>
<feature type="transmembrane region" description="Helical" evidence="1">
    <location>
        <begin position="58"/>
        <end position="80"/>
    </location>
</feature>
<feature type="transmembrane region" description="Helical" evidence="1">
    <location>
        <begin position="20"/>
        <end position="38"/>
    </location>
</feature>
<organism evidence="2 3">
    <name type="scientific">Prosthecobacter fluviatilis</name>
    <dbReference type="NCBI Taxonomy" id="445931"/>
    <lineage>
        <taxon>Bacteria</taxon>
        <taxon>Pseudomonadati</taxon>
        <taxon>Verrucomicrobiota</taxon>
        <taxon>Verrucomicrobiia</taxon>
        <taxon>Verrucomicrobiales</taxon>
        <taxon>Verrucomicrobiaceae</taxon>
        <taxon>Prosthecobacter</taxon>
    </lineage>
</organism>
<evidence type="ECO:0000256" key="1">
    <source>
        <dbReference type="SAM" id="Phobius"/>
    </source>
</evidence>
<dbReference type="Proteomes" id="UP001596052">
    <property type="component" value="Unassembled WGS sequence"/>
</dbReference>
<reference evidence="3" key="1">
    <citation type="journal article" date="2019" name="Int. J. Syst. Evol. Microbiol.">
        <title>The Global Catalogue of Microorganisms (GCM) 10K type strain sequencing project: providing services to taxonomists for standard genome sequencing and annotation.</title>
        <authorList>
            <consortium name="The Broad Institute Genomics Platform"/>
            <consortium name="The Broad Institute Genome Sequencing Center for Infectious Disease"/>
            <person name="Wu L."/>
            <person name="Ma J."/>
        </authorList>
    </citation>
    <scope>NUCLEOTIDE SEQUENCE [LARGE SCALE GENOMIC DNA]</scope>
    <source>
        <strain evidence="3">CGMCC 4.1469</strain>
    </source>
</reference>
<accession>A0ABW0KWJ3</accession>
<name>A0ABW0KWJ3_9BACT</name>
<gene>
    <name evidence="2" type="ORF">ACFQDI_20405</name>
</gene>
<evidence type="ECO:0000313" key="3">
    <source>
        <dbReference type="Proteomes" id="UP001596052"/>
    </source>
</evidence>
<dbReference type="EMBL" id="JBHSMQ010000009">
    <property type="protein sequence ID" value="MFC5457242.1"/>
    <property type="molecule type" value="Genomic_DNA"/>
</dbReference>
<sequence>MTPRTPRPKPSAPPSQPLRLWTCLFFVLSAPAVLIMFLGDVLAMPFVSRRHQSAGCWLLFMAARCLAPILVIGVCAVYLFKHLR</sequence>
<proteinExistence type="predicted"/>
<keyword evidence="1" id="KW-0812">Transmembrane</keyword>